<dbReference type="Proteomes" id="UP000054826">
    <property type="component" value="Unassembled WGS sequence"/>
</dbReference>
<organism evidence="1 2">
    <name type="scientific">Trichinella pseudospiralis</name>
    <name type="common">Parasitic roundworm</name>
    <dbReference type="NCBI Taxonomy" id="6337"/>
    <lineage>
        <taxon>Eukaryota</taxon>
        <taxon>Metazoa</taxon>
        <taxon>Ecdysozoa</taxon>
        <taxon>Nematoda</taxon>
        <taxon>Enoplea</taxon>
        <taxon>Dorylaimia</taxon>
        <taxon>Trichinellida</taxon>
        <taxon>Trichinellidae</taxon>
        <taxon>Trichinella</taxon>
    </lineage>
</organism>
<proteinExistence type="predicted"/>
<sequence length="125" mass="14235">MMCSLSLSVAFSHYQYQTRRQLYELGLVPHGTWLQLLVMASGCTRGEHSSPLVRRAQAVAAGLGWGRPYNRMTASLTLLEKWNELKYQSVPQWSEWLLFQPLIHEMSPLCSALGHLHPITTIPTR</sequence>
<reference evidence="1 2" key="1">
    <citation type="submission" date="2015-01" db="EMBL/GenBank/DDBJ databases">
        <title>Evolution of Trichinella species and genotypes.</title>
        <authorList>
            <person name="Korhonen P.K."/>
            <person name="Edoardo P."/>
            <person name="Giuseppe L.R."/>
            <person name="Gasser R.B."/>
        </authorList>
    </citation>
    <scope>NUCLEOTIDE SEQUENCE [LARGE SCALE GENOMIC DNA]</scope>
    <source>
        <strain evidence="1">ISS176</strain>
    </source>
</reference>
<dbReference type="AlphaFoldDB" id="A0A0V1GLI9"/>
<evidence type="ECO:0000313" key="1">
    <source>
        <dbReference type="EMBL" id="KRY99108.1"/>
    </source>
</evidence>
<protein>
    <submittedName>
        <fullName evidence="1">Uncharacterized protein</fullName>
    </submittedName>
</protein>
<feature type="non-terminal residue" evidence="1">
    <location>
        <position position="125"/>
    </location>
</feature>
<evidence type="ECO:0000313" key="2">
    <source>
        <dbReference type="Proteomes" id="UP000054826"/>
    </source>
</evidence>
<gene>
    <name evidence="1" type="ORF">T4C_10435</name>
</gene>
<dbReference type="EMBL" id="JYDV01001596">
    <property type="protein sequence ID" value="KRY99108.1"/>
    <property type="molecule type" value="Genomic_DNA"/>
</dbReference>
<accession>A0A0V1GLI9</accession>
<name>A0A0V1GLI9_TRIPS</name>
<comment type="caution">
    <text evidence="1">The sequence shown here is derived from an EMBL/GenBank/DDBJ whole genome shotgun (WGS) entry which is preliminary data.</text>
</comment>